<dbReference type="EMBL" id="LSRQ01000343">
    <property type="protein sequence ID" value="OAY83418.1"/>
    <property type="molecule type" value="Genomic_DNA"/>
</dbReference>
<evidence type="ECO:0000256" key="1">
    <source>
        <dbReference type="SAM" id="MobiDB-lite"/>
    </source>
</evidence>
<gene>
    <name evidence="2" type="ORF">ACMD2_19020</name>
</gene>
<protein>
    <submittedName>
        <fullName evidence="2">Uncharacterized protein</fullName>
    </submittedName>
</protein>
<dbReference type="Proteomes" id="UP000092600">
    <property type="component" value="Unassembled WGS sequence"/>
</dbReference>
<accession>A0A199W2J3</accession>
<evidence type="ECO:0000313" key="3">
    <source>
        <dbReference type="Proteomes" id="UP000092600"/>
    </source>
</evidence>
<reference evidence="2 3" key="1">
    <citation type="journal article" date="2016" name="DNA Res.">
        <title>The draft genome of MD-2 pineapple using hybrid error correction of long reads.</title>
        <authorList>
            <person name="Redwan R.M."/>
            <person name="Saidin A."/>
            <person name="Kumar S.V."/>
        </authorList>
    </citation>
    <scope>NUCLEOTIDE SEQUENCE [LARGE SCALE GENOMIC DNA]</scope>
    <source>
        <strain evidence="3">cv. MD2</strain>
        <tissue evidence="2">Leaf</tissue>
    </source>
</reference>
<comment type="caution">
    <text evidence="2">The sequence shown here is derived from an EMBL/GenBank/DDBJ whole genome shotgun (WGS) entry which is preliminary data.</text>
</comment>
<dbReference type="AlphaFoldDB" id="A0A199W2J3"/>
<organism evidence="2 3">
    <name type="scientific">Ananas comosus</name>
    <name type="common">Pineapple</name>
    <name type="synonym">Ananas ananas</name>
    <dbReference type="NCBI Taxonomy" id="4615"/>
    <lineage>
        <taxon>Eukaryota</taxon>
        <taxon>Viridiplantae</taxon>
        <taxon>Streptophyta</taxon>
        <taxon>Embryophyta</taxon>
        <taxon>Tracheophyta</taxon>
        <taxon>Spermatophyta</taxon>
        <taxon>Magnoliopsida</taxon>
        <taxon>Liliopsida</taxon>
        <taxon>Poales</taxon>
        <taxon>Bromeliaceae</taxon>
        <taxon>Bromelioideae</taxon>
        <taxon>Ananas</taxon>
    </lineage>
</organism>
<evidence type="ECO:0000313" key="2">
    <source>
        <dbReference type="EMBL" id="OAY83418.1"/>
    </source>
</evidence>
<name>A0A199W2J3_ANACO</name>
<sequence>MPRKVMNEAKDEHGVSQAIAEGPATSLSSACPAASTDNHHQIPRDQYNNWSSPGNMPGSAGDSGERMSSRGLNN</sequence>
<feature type="region of interest" description="Disordered" evidence="1">
    <location>
        <begin position="1"/>
        <end position="74"/>
    </location>
</feature>
<proteinExistence type="predicted"/>
<feature type="compositionally biased region" description="Basic and acidic residues" evidence="1">
    <location>
        <begin position="1"/>
        <end position="14"/>
    </location>
</feature>